<feature type="signal peptide" evidence="1">
    <location>
        <begin position="1"/>
        <end position="17"/>
    </location>
</feature>
<evidence type="ECO:0000256" key="1">
    <source>
        <dbReference type="SAM" id="SignalP"/>
    </source>
</evidence>
<organism evidence="2 3">
    <name type="scientific">Haloferula rosea</name>
    <dbReference type="NCBI Taxonomy" id="490093"/>
    <lineage>
        <taxon>Bacteria</taxon>
        <taxon>Pseudomonadati</taxon>
        <taxon>Verrucomicrobiota</taxon>
        <taxon>Verrucomicrobiia</taxon>
        <taxon>Verrucomicrobiales</taxon>
        <taxon>Verrucomicrobiaceae</taxon>
        <taxon>Haloferula</taxon>
    </lineage>
</organism>
<dbReference type="InterPro" id="IPR029058">
    <property type="entry name" value="AB_hydrolase_fold"/>
</dbReference>
<dbReference type="EMBL" id="JAENII010000011">
    <property type="protein sequence ID" value="MBK1828140.1"/>
    <property type="molecule type" value="Genomic_DNA"/>
</dbReference>
<evidence type="ECO:0000313" key="2">
    <source>
        <dbReference type="EMBL" id="MBK1828140.1"/>
    </source>
</evidence>
<protein>
    <recommendedName>
        <fullName evidence="4">Alpha/beta hydrolase family protein</fullName>
    </recommendedName>
</protein>
<comment type="caution">
    <text evidence="2">The sequence shown here is derived from an EMBL/GenBank/DDBJ whole genome shotgun (WGS) entry which is preliminary data.</text>
</comment>
<proteinExistence type="predicted"/>
<dbReference type="AlphaFoldDB" id="A0A934VH06"/>
<dbReference type="SUPFAM" id="SSF53474">
    <property type="entry name" value="alpha/beta-Hydrolases"/>
    <property type="match status" value="1"/>
</dbReference>
<dbReference type="Gene3D" id="3.40.50.1820">
    <property type="entry name" value="alpha/beta hydrolase"/>
    <property type="match status" value="1"/>
</dbReference>
<name>A0A934VH06_9BACT</name>
<keyword evidence="1" id="KW-0732">Signal</keyword>
<dbReference type="RefSeq" id="WP_200280928.1">
    <property type="nucleotide sequence ID" value="NZ_JAENII010000011.1"/>
</dbReference>
<dbReference type="Proteomes" id="UP000658278">
    <property type="component" value="Unassembled WGS sequence"/>
</dbReference>
<gene>
    <name evidence="2" type="ORF">JIN81_13995</name>
</gene>
<evidence type="ECO:0008006" key="4">
    <source>
        <dbReference type="Google" id="ProtNLM"/>
    </source>
</evidence>
<feature type="chain" id="PRO_5036906214" description="Alpha/beta hydrolase family protein" evidence="1">
    <location>
        <begin position="18"/>
        <end position="344"/>
    </location>
</feature>
<dbReference type="InterPro" id="IPR058180">
    <property type="entry name" value="BPSS1187-like"/>
</dbReference>
<accession>A0A934VH06</accession>
<sequence length="344" mass="38031">MTLRCFVVALCVVQVVAAGSATRKVMSERASVIDPRCKAYPELGFLLETDEGKPADTQVASVDPAVASRGRLVIWLMAPKDELFELLNGYGLHVIQPHYARHWFGLKCQEQPVGEHSRGNLRLEAATGEDFSDEVDLAKPDGMMERSHQFVRWLSEKHPEGDWDQFLAADGSGLDWEKVIVSGASHGSTTAARFAKHVKVARVVGFCGPRDQFQAWQGLPSATPENRYFMFSHVLDDGWVGDHYCRSWRMLGLGDFGPIVNVEDAKPPFGDTRRLVTDFDVGGSAQVAHGAVVPGPKAKKTESGGWAHDEVWRYLFTHPVERVGDPVAAEADCELDLRNRPPKP</sequence>
<evidence type="ECO:0000313" key="3">
    <source>
        <dbReference type="Proteomes" id="UP000658278"/>
    </source>
</evidence>
<keyword evidence="3" id="KW-1185">Reference proteome</keyword>
<dbReference type="NCBIfam" id="NF047580">
    <property type="entry name" value="BPSS1187_fam"/>
    <property type="match status" value="1"/>
</dbReference>
<reference evidence="2" key="1">
    <citation type="submission" date="2021-01" db="EMBL/GenBank/DDBJ databases">
        <title>Modified the classification status of verrucomicrobia.</title>
        <authorList>
            <person name="Feng X."/>
        </authorList>
    </citation>
    <scope>NUCLEOTIDE SEQUENCE</scope>
    <source>
        <strain evidence="2">KCTC 22201</strain>
    </source>
</reference>